<feature type="region of interest" description="Disordered" evidence="1">
    <location>
        <begin position="80"/>
        <end position="107"/>
    </location>
</feature>
<organism evidence="4 5">
    <name type="scientific">Tritrichomonas musculus</name>
    <dbReference type="NCBI Taxonomy" id="1915356"/>
    <lineage>
        <taxon>Eukaryota</taxon>
        <taxon>Metamonada</taxon>
        <taxon>Parabasalia</taxon>
        <taxon>Tritrichomonadida</taxon>
        <taxon>Tritrichomonadidae</taxon>
        <taxon>Tritrichomonas</taxon>
    </lineage>
</organism>
<dbReference type="InterPro" id="IPR017930">
    <property type="entry name" value="Myb_dom"/>
</dbReference>
<feature type="domain" description="Myb-like" evidence="2">
    <location>
        <begin position="157"/>
        <end position="201"/>
    </location>
</feature>
<evidence type="ECO:0000313" key="5">
    <source>
        <dbReference type="Proteomes" id="UP001470230"/>
    </source>
</evidence>
<feature type="domain" description="Myb-like" evidence="2">
    <location>
        <begin position="99"/>
        <end position="150"/>
    </location>
</feature>
<feature type="domain" description="HTH myb-type" evidence="3">
    <location>
        <begin position="99"/>
        <end position="154"/>
    </location>
</feature>
<dbReference type="PANTHER" id="PTHR45614">
    <property type="entry name" value="MYB PROTEIN-RELATED"/>
    <property type="match status" value="1"/>
</dbReference>
<evidence type="ECO:0000259" key="2">
    <source>
        <dbReference type="PROSITE" id="PS50090"/>
    </source>
</evidence>
<sequence length="282" mass="33061">MHNLPKLASNKGIPFCQSCFPSMNLYLPNRKPVQPMIFSYMNPYRLPCQNSLPNFGPITGYNNSLFQDPKKNLKSHFNGNHYLKKTSKKEKNDDSVSKKEKCQRKKFSSEEDEQLRDLVEQMGSKKWDQIAKQMPGRTGRQCRDRYQNYLIPGFFNGQWSRQEDNLLMQKYMEFGPQWSKMKPFFSNRSANSLKNRWNYFVSKHIHDIGINNIGNTVINNQFNCYSQDDIIDADDKSDIIYENVINYPSSIDFIDFNLIDGNDDFQNKDDFADFSYASNDNC</sequence>
<proteinExistence type="predicted"/>
<dbReference type="PROSITE" id="PS50090">
    <property type="entry name" value="MYB_LIKE"/>
    <property type="match status" value="2"/>
</dbReference>
<dbReference type="CDD" id="cd00167">
    <property type="entry name" value="SANT"/>
    <property type="match status" value="1"/>
</dbReference>
<dbReference type="InterPro" id="IPR001005">
    <property type="entry name" value="SANT/Myb"/>
</dbReference>
<gene>
    <name evidence="4" type="ORF">M9Y10_037347</name>
</gene>
<dbReference type="PROSITE" id="PS51294">
    <property type="entry name" value="HTH_MYB"/>
    <property type="match status" value="2"/>
</dbReference>
<accession>A0ABR2GT67</accession>
<keyword evidence="5" id="KW-1185">Reference proteome</keyword>
<evidence type="ECO:0000259" key="3">
    <source>
        <dbReference type="PROSITE" id="PS51294"/>
    </source>
</evidence>
<dbReference type="SUPFAM" id="SSF46689">
    <property type="entry name" value="Homeodomain-like"/>
    <property type="match status" value="1"/>
</dbReference>
<dbReference type="InterPro" id="IPR050560">
    <property type="entry name" value="MYB_TF"/>
</dbReference>
<evidence type="ECO:0000313" key="4">
    <source>
        <dbReference type="EMBL" id="KAK8836823.1"/>
    </source>
</evidence>
<comment type="caution">
    <text evidence="4">The sequence shown here is derived from an EMBL/GenBank/DDBJ whole genome shotgun (WGS) entry which is preliminary data.</text>
</comment>
<dbReference type="PANTHER" id="PTHR45614:SF253">
    <property type="entry name" value="CHROMOSOME UNDETERMINED SCAFFOLD_38, WHOLE GENOME SHOTGUN SEQUENCE"/>
    <property type="match status" value="1"/>
</dbReference>
<reference evidence="4 5" key="1">
    <citation type="submission" date="2024-04" db="EMBL/GenBank/DDBJ databases">
        <title>Tritrichomonas musculus Genome.</title>
        <authorList>
            <person name="Alves-Ferreira E."/>
            <person name="Grigg M."/>
            <person name="Lorenzi H."/>
            <person name="Galac M."/>
        </authorList>
    </citation>
    <scope>NUCLEOTIDE SEQUENCE [LARGE SCALE GENOMIC DNA]</scope>
    <source>
        <strain evidence="4 5">EAF2021</strain>
    </source>
</reference>
<dbReference type="EMBL" id="JAPFFF010000063">
    <property type="protein sequence ID" value="KAK8836823.1"/>
    <property type="molecule type" value="Genomic_DNA"/>
</dbReference>
<feature type="domain" description="HTH myb-type" evidence="3">
    <location>
        <begin position="157"/>
        <end position="205"/>
    </location>
</feature>
<feature type="compositionally biased region" description="Basic and acidic residues" evidence="1">
    <location>
        <begin position="89"/>
        <end position="100"/>
    </location>
</feature>
<dbReference type="Pfam" id="PF00249">
    <property type="entry name" value="Myb_DNA-binding"/>
    <property type="match status" value="2"/>
</dbReference>
<dbReference type="Gene3D" id="1.10.10.60">
    <property type="entry name" value="Homeodomain-like"/>
    <property type="match status" value="2"/>
</dbReference>
<dbReference type="SMART" id="SM00717">
    <property type="entry name" value="SANT"/>
    <property type="match status" value="2"/>
</dbReference>
<dbReference type="InterPro" id="IPR009057">
    <property type="entry name" value="Homeodomain-like_sf"/>
</dbReference>
<dbReference type="Proteomes" id="UP001470230">
    <property type="component" value="Unassembled WGS sequence"/>
</dbReference>
<name>A0ABR2GT67_9EUKA</name>
<protein>
    <recommendedName>
        <fullName evidence="6">Myb-like DNA-binding domain containing protein</fullName>
    </recommendedName>
</protein>
<evidence type="ECO:0000256" key="1">
    <source>
        <dbReference type="SAM" id="MobiDB-lite"/>
    </source>
</evidence>
<evidence type="ECO:0008006" key="6">
    <source>
        <dbReference type="Google" id="ProtNLM"/>
    </source>
</evidence>